<dbReference type="InterPro" id="IPR002477">
    <property type="entry name" value="Peptidoglycan-bd-like"/>
</dbReference>
<gene>
    <name evidence="3" type="ORF">GCM10011332_26370</name>
</gene>
<reference evidence="3" key="2">
    <citation type="submission" date="2020-09" db="EMBL/GenBank/DDBJ databases">
        <authorList>
            <person name="Sun Q."/>
            <person name="Zhou Y."/>
        </authorList>
    </citation>
    <scope>NUCLEOTIDE SEQUENCE</scope>
    <source>
        <strain evidence="3">CGMCC 1.15254</strain>
    </source>
</reference>
<sequence>MSSLFPGFSNLFSVGNTISQSSNTDPNDVLNTKNALAQIGDYQVPDYGITDIPDMGMINGLKRFQQKNGLKVDGIMKPGGPTESKIGETLANQGISTVNPLATKVSNPKPKPTKIDALTGLREVKMPKLKKPTNAVWEQAANQQKPETSPWFKTTKRQAVSNEAHAENTRTMDGMLNYSNNGFLPTLYADAVKNGGDQAIAEYANFLNQLSDRKKERVYGFEQEVMNKLPDNQKQALLALTEGGQETGGDTESEQEPSQQSNEDYQDSKECINLKSKYDSAHKEVKKYKKAYYDKRDDMTRLGEEADKAEQEIRDIVYDVAKDLTLISFFELITSGSVEQAMNWLKKRIKRPLDWITIAQDAWIIYNNMKKIEELETESKDDYDEWQKWVEARDAIQDKAAEEPYSCKIYGWYEGD</sequence>
<evidence type="ECO:0000256" key="1">
    <source>
        <dbReference type="SAM" id="MobiDB-lite"/>
    </source>
</evidence>
<reference evidence="3" key="1">
    <citation type="journal article" date="2014" name="Int. J. Syst. Evol. Microbiol.">
        <title>Complete genome sequence of Corynebacterium casei LMG S-19264T (=DSM 44701T), isolated from a smear-ripened cheese.</title>
        <authorList>
            <consortium name="US DOE Joint Genome Institute (JGI-PGF)"/>
            <person name="Walter F."/>
            <person name="Albersmeier A."/>
            <person name="Kalinowski J."/>
            <person name="Ruckert C."/>
        </authorList>
    </citation>
    <scope>NUCLEOTIDE SEQUENCE</scope>
    <source>
        <strain evidence="3">CGMCC 1.15254</strain>
    </source>
</reference>
<evidence type="ECO:0000313" key="4">
    <source>
        <dbReference type="Proteomes" id="UP000632498"/>
    </source>
</evidence>
<dbReference type="RefSeq" id="WP_188666080.1">
    <property type="nucleotide sequence ID" value="NZ_BMHV01000021.1"/>
</dbReference>
<feature type="region of interest" description="Disordered" evidence="1">
    <location>
        <begin position="244"/>
        <end position="267"/>
    </location>
</feature>
<dbReference type="EMBL" id="BMHV01000021">
    <property type="protein sequence ID" value="GGF71107.1"/>
    <property type="molecule type" value="Genomic_DNA"/>
</dbReference>
<dbReference type="InterPro" id="IPR036365">
    <property type="entry name" value="PGBD-like_sf"/>
</dbReference>
<organism evidence="3 4">
    <name type="scientific">Terasakiella brassicae</name>
    <dbReference type="NCBI Taxonomy" id="1634917"/>
    <lineage>
        <taxon>Bacteria</taxon>
        <taxon>Pseudomonadati</taxon>
        <taxon>Pseudomonadota</taxon>
        <taxon>Alphaproteobacteria</taxon>
        <taxon>Rhodospirillales</taxon>
        <taxon>Terasakiellaceae</taxon>
        <taxon>Terasakiella</taxon>
    </lineage>
</organism>
<evidence type="ECO:0000259" key="2">
    <source>
        <dbReference type="Pfam" id="PF01471"/>
    </source>
</evidence>
<name>A0A917C3Z2_9PROT</name>
<comment type="caution">
    <text evidence="3">The sequence shown here is derived from an EMBL/GenBank/DDBJ whole genome shotgun (WGS) entry which is preliminary data.</text>
</comment>
<keyword evidence="4" id="KW-1185">Reference proteome</keyword>
<evidence type="ECO:0000313" key="3">
    <source>
        <dbReference type="EMBL" id="GGF71107.1"/>
    </source>
</evidence>
<dbReference type="Proteomes" id="UP000632498">
    <property type="component" value="Unassembled WGS sequence"/>
</dbReference>
<protein>
    <recommendedName>
        <fullName evidence="2">Peptidoglycan binding-like domain-containing protein</fullName>
    </recommendedName>
</protein>
<feature type="domain" description="Peptidoglycan binding-like" evidence="2">
    <location>
        <begin position="27"/>
        <end position="76"/>
    </location>
</feature>
<dbReference type="AlphaFoldDB" id="A0A917C3Z2"/>
<proteinExistence type="predicted"/>
<accession>A0A917C3Z2</accession>
<dbReference type="Pfam" id="PF01471">
    <property type="entry name" value="PG_binding_1"/>
    <property type="match status" value="1"/>
</dbReference>
<dbReference type="SUPFAM" id="SSF47090">
    <property type="entry name" value="PGBD-like"/>
    <property type="match status" value="1"/>
</dbReference>